<sequence>MGSVPGQTNNTKALALAFTTATETTGDDTWFANSAASHVTMDAQNLQQGVEYIELEPTNNFSDDQGKERAQLLTENRSDSISADNGLHGGIDNLLGDSFHHERGSMLKAHNLDGEYEEQ</sequence>
<evidence type="ECO:0000313" key="2">
    <source>
        <dbReference type="Proteomes" id="UP001604277"/>
    </source>
</evidence>
<accession>A0ABD1VQA1</accession>
<name>A0ABD1VQA1_9LAMI</name>
<gene>
    <name evidence="1" type="ORF">Fot_20334</name>
</gene>
<dbReference type="AlphaFoldDB" id="A0ABD1VQA1"/>
<comment type="caution">
    <text evidence="1">The sequence shown here is derived from an EMBL/GenBank/DDBJ whole genome shotgun (WGS) entry which is preliminary data.</text>
</comment>
<evidence type="ECO:0000313" key="1">
    <source>
        <dbReference type="EMBL" id="KAL2538943.1"/>
    </source>
</evidence>
<dbReference type="Proteomes" id="UP001604277">
    <property type="component" value="Unassembled WGS sequence"/>
</dbReference>
<keyword evidence="2" id="KW-1185">Reference proteome</keyword>
<protein>
    <submittedName>
        <fullName evidence="1">Uncharacterized protein</fullName>
    </submittedName>
</protein>
<dbReference type="EMBL" id="JBFOLJ010000005">
    <property type="protein sequence ID" value="KAL2538943.1"/>
    <property type="molecule type" value="Genomic_DNA"/>
</dbReference>
<organism evidence="1 2">
    <name type="scientific">Forsythia ovata</name>
    <dbReference type="NCBI Taxonomy" id="205694"/>
    <lineage>
        <taxon>Eukaryota</taxon>
        <taxon>Viridiplantae</taxon>
        <taxon>Streptophyta</taxon>
        <taxon>Embryophyta</taxon>
        <taxon>Tracheophyta</taxon>
        <taxon>Spermatophyta</taxon>
        <taxon>Magnoliopsida</taxon>
        <taxon>eudicotyledons</taxon>
        <taxon>Gunneridae</taxon>
        <taxon>Pentapetalae</taxon>
        <taxon>asterids</taxon>
        <taxon>lamiids</taxon>
        <taxon>Lamiales</taxon>
        <taxon>Oleaceae</taxon>
        <taxon>Forsythieae</taxon>
        <taxon>Forsythia</taxon>
    </lineage>
</organism>
<proteinExistence type="predicted"/>
<reference evidence="2" key="1">
    <citation type="submission" date="2024-07" db="EMBL/GenBank/DDBJ databases">
        <title>Two chromosome-level genome assemblies of Korean endemic species Abeliophyllum distichum and Forsythia ovata (Oleaceae).</title>
        <authorList>
            <person name="Jang H."/>
        </authorList>
    </citation>
    <scope>NUCLEOTIDE SEQUENCE [LARGE SCALE GENOMIC DNA]</scope>
</reference>